<dbReference type="AlphaFoldDB" id="A0A8G0PJN5"/>
<evidence type="ECO:0000313" key="1">
    <source>
        <dbReference type="EMBL" id="QYT04941.1"/>
    </source>
</evidence>
<dbReference type="EMBL" id="CP075869">
    <property type="protein sequence ID" value="QYT04941.1"/>
    <property type="molecule type" value="Genomic_DNA"/>
</dbReference>
<protein>
    <submittedName>
        <fullName evidence="1">Uncharacterized protein</fullName>
    </submittedName>
</protein>
<accession>A0A8G0PJN5</accession>
<dbReference type="Proteomes" id="UP000826661">
    <property type="component" value="Chromosome VI"/>
</dbReference>
<keyword evidence="2" id="KW-1185">Reference proteome</keyword>
<organism evidence="1 2">
    <name type="scientific">Trichoderma simmonsii</name>
    <dbReference type="NCBI Taxonomy" id="1491479"/>
    <lineage>
        <taxon>Eukaryota</taxon>
        <taxon>Fungi</taxon>
        <taxon>Dikarya</taxon>
        <taxon>Ascomycota</taxon>
        <taxon>Pezizomycotina</taxon>
        <taxon>Sordariomycetes</taxon>
        <taxon>Hypocreomycetidae</taxon>
        <taxon>Hypocreales</taxon>
        <taxon>Hypocreaceae</taxon>
        <taxon>Trichoderma</taxon>
    </lineage>
</organism>
<name>A0A8G0PJN5_9HYPO</name>
<gene>
    <name evidence="1" type="ORF">H0G86_011844</name>
</gene>
<reference evidence="1 2" key="1">
    <citation type="journal article" date="2021" name="BMC Genomics">
        <title>Telomere-to-telomere genome assembly of asparaginase-producing Trichoderma simmonsii.</title>
        <authorList>
            <person name="Chung D."/>
            <person name="Kwon Y.M."/>
            <person name="Yang Y."/>
        </authorList>
    </citation>
    <scope>NUCLEOTIDE SEQUENCE [LARGE SCALE GENOMIC DNA]</scope>
    <source>
        <strain evidence="1 2">GH-Sj1</strain>
    </source>
</reference>
<evidence type="ECO:0000313" key="2">
    <source>
        <dbReference type="Proteomes" id="UP000826661"/>
    </source>
</evidence>
<proteinExistence type="predicted"/>
<sequence>MIKDSSLSDGGHEILTSVKRHNECSDAAGFQELASTNAAAIGADLKDIKVLTAKAQIETKSASI</sequence>